<organism evidence="1 2">
    <name type="scientific">Acinetobacter gerneri DSM 14967 = CIP 107464 = MTCC 9824</name>
    <dbReference type="NCBI Taxonomy" id="1120926"/>
    <lineage>
        <taxon>Bacteria</taxon>
        <taxon>Pseudomonadati</taxon>
        <taxon>Pseudomonadota</taxon>
        <taxon>Gammaproteobacteria</taxon>
        <taxon>Moraxellales</taxon>
        <taxon>Moraxellaceae</taxon>
        <taxon>Acinetobacter</taxon>
    </lineage>
</organism>
<keyword evidence="2" id="KW-1185">Reference proteome</keyword>
<reference evidence="1 2" key="1">
    <citation type="submission" date="2013-02" db="EMBL/GenBank/DDBJ databases">
        <title>The Genome Sequence of Acinetobacter gerneri CIP 107464.</title>
        <authorList>
            <consortium name="The Broad Institute Genome Sequencing Platform"/>
            <consortium name="The Broad Institute Genome Sequencing Center for Infectious Disease"/>
            <person name="Cerqueira G."/>
            <person name="Feldgarden M."/>
            <person name="Courvalin P."/>
            <person name="Perichon B."/>
            <person name="Grillot-Courvalin C."/>
            <person name="Clermont D."/>
            <person name="Rocha E."/>
            <person name="Yoon E.-J."/>
            <person name="Nemec A."/>
            <person name="Walker B."/>
            <person name="Young S.K."/>
            <person name="Zeng Q."/>
            <person name="Gargeya S."/>
            <person name="Fitzgerald M."/>
            <person name="Haas B."/>
            <person name="Abouelleil A."/>
            <person name="Alvarado L."/>
            <person name="Arachchi H.M."/>
            <person name="Berlin A.M."/>
            <person name="Chapman S.B."/>
            <person name="Dewar J."/>
            <person name="Goldberg J."/>
            <person name="Griggs A."/>
            <person name="Gujja S."/>
            <person name="Hansen M."/>
            <person name="Howarth C."/>
            <person name="Imamovic A."/>
            <person name="Larimer J."/>
            <person name="McCowan C."/>
            <person name="Murphy C."/>
            <person name="Neiman D."/>
            <person name="Pearson M."/>
            <person name="Priest M."/>
            <person name="Roberts A."/>
            <person name="Saif S."/>
            <person name="Shea T."/>
            <person name="Sisk P."/>
            <person name="Sykes S."/>
            <person name="Wortman J."/>
            <person name="Nusbaum C."/>
            <person name="Birren B."/>
        </authorList>
    </citation>
    <scope>NUCLEOTIDE SEQUENCE [LARGE SCALE GENOMIC DNA]</scope>
    <source>
        <strain evidence="1 2">CIP 107464</strain>
    </source>
</reference>
<comment type="caution">
    <text evidence="1">The sequence shown here is derived from an EMBL/GenBank/DDBJ whole genome shotgun (WGS) entry which is preliminary data.</text>
</comment>
<dbReference type="STRING" id="202952.GCA_000747725_03712"/>
<dbReference type="eggNOG" id="ENOG50328U3">
    <property type="taxonomic scope" value="Bacteria"/>
</dbReference>
<dbReference type="PATRIC" id="fig|1120926.3.peg.818"/>
<accession>N8ZT10</accession>
<gene>
    <name evidence="1" type="ORF">F960_00859</name>
</gene>
<proteinExistence type="predicted"/>
<name>N8ZT10_9GAMM</name>
<sequence length="702" mass="74038">MMTILNYTVNFKKTVLSSFIGLSICQSCFALEALSDDHLSETTGEGIAILPQDAYMVFRGSGNGNENATDLLADRSNDIGNIHFLPVGPLSQTALNGGVKWTSGGVTKTHSVGKADLYLYGLALSKADSDPNSRLASTAAAAKITSWGTAENPWLLKVGTQNNVPNFDPKAAACTSTSANCQVPFLALEAPLYDKVVPTDPAKGADAYHLKLATWADAFVLDQSKSPTDPNLYALGETAGSSDANRANRLRIQLIWNDFSMNGSRIQLFQTLGGASNSNGMSTFYNNTLGMSGVLRFNTGDSSNVKATIKTTQNKGASTETMVNDGSTYKVNGVATSCGNSGQSSAPAYGQAGCQYQVKKITRTDTSTSTWTAPSLTKVLRLSTRETSDTPLLTSPAFSGGTAPTFDPNEGLFLYNTNVNLVLGSTYQPLTLGSDGKNFTIELARIPNKPEVYTQIYTRYAGDTGDSGVVYRGSTCNVYQCGTSGIAGYQGNNAPLPTSATSGTYYNATHSSISIGSTNYDSTNNILTAYSGPDAIGVSFGALTSTTNTVTANYLDLQQRYRAQRDRTWYWNCGSFWGACSSKVVSDWVYQSDTGGTLSTLDPVNVSTACNGTTSIGGCKGDTPPADSALLPSVTNRTWNSSNAIWTSANSTAQSLAGNPTINAAPSNVTISAPVNMPSNNFGSAVIDGLLIQHMKITTKGL</sequence>
<evidence type="ECO:0000313" key="2">
    <source>
        <dbReference type="Proteomes" id="UP000013117"/>
    </source>
</evidence>
<dbReference type="Proteomes" id="UP000013117">
    <property type="component" value="Unassembled WGS sequence"/>
</dbReference>
<dbReference type="HOGENOM" id="CLU_015757_0_0_6"/>
<dbReference type="AlphaFoldDB" id="N8ZT10"/>
<dbReference type="EMBL" id="APPN01000051">
    <property type="protein sequence ID" value="ENV34888.1"/>
    <property type="molecule type" value="Genomic_DNA"/>
</dbReference>
<evidence type="ECO:0000313" key="1">
    <source>
        <dbReference type="EMBL" id="ENV34888.1"/>
    </source>
</evidence>
<protein>
    <submittedName>
        <fullName evidence="1">Uncharacterized protein</fullName>
    </submittedName>
</protein>